<dbReference type="AlphaFoldDB" id="A0A7K5P153"/>
<keyword evidence="8" id="KW-0695">RNA-directed DNA polymerase</keyword>
<evidence type="ECO:0000259" key="9">
    <source>
        <dbReference type="PROSITE" id="PS50878"/>
    </source>
</evidence>
<dbReference type="PANTHER" id="PTHR41694:SF3">
    <property type="entry name" value="RNA-DIRECTED DNA POLYMERASE-RELATED"/>
    <property type="match status" value="1"/>
</dbReference>
<keyword evidence="3" id="KW-0808">Transferase</keyword>
<keyword evidence="7" id="KW-0378">Hydrolase</keyword>
<name>A0A7K5P153_CHRMC</name>
<evidence type="ECO:0000256" key="1">
    <source>
        <dbReference type="ARBA" id="ARBA00010879"/>
    </source>
</evidence>
<dbReference type="InterPro" id="IPR000477">
    <property type="entry name" value="RT_dom"/>
</dbReference>
<dbReference type="SUPFAM" id="SSF56672">
    <property type="entry name" value="DNA/RNA polymerases"/>
    <property type="match status" value="1"/>
</dbReference>
<dbReference type="PROSITE" id="PS50878">
    <property type="entry name" value="RT_POL"/>
    <property type="match status" value="1"/>
</dbReference>
<dbReference type="EMBL" id="VYZF01005495">
    <property type="protein sequence ID" value="NWT48805.1"/>
    <property type="molecule type" value="Genomic_DNA"/>
</dbReference>
<dbReference type="GO" id="GO:0004523">
    <property type="term" value="F:RNA-DNA hybrid ribonuclease activity"/>
    <property type="evidence" value="ECO:0007669"/>
    <property type="project" value="UniProtKB-EC"/>
</dbReference>
<dbReference type="InterPro" id="IPR043128">
    <property type="entry name" value="Rev_trsase/Diguanyl_cyclase"/>
</dbReference>
<dbReference type="PANTHER" id="PTHR41694">
    <property type="entry name" value="ENDOGENOUS RETROVIRUS GROUP K MEMBER POL PROTEIN"/>
    <property type="match status" value="1"/>
</dbReference>
<keyword evidence="6" id="KW-0255">Endonuclease</keyword>
<feature type="non-terminal residue" evidence="10">
    <location>
        <position position="1"/>
    </location>
</feature>
<dbReference type="GO" id="GO:0003964">
    <property type="term" value="F:RNA-directed DNA polymerase activity"/>
    <property type="evidence" value="ECO:0007669"/>
    <property type="project" value="UniProtKB-KW"/>
</dbReference>
<evidence type="ECO:0000256" key="4">
    <source>
        <dbReference type="ARBA" id="ARBA00022695"/>
    </source>
</evidence>
<sequence>EIVVMDLKDWFFTIPLAEQDKEKFAFTVPSVNNMEPTKRYQWKALPQGMKNSPTICQWFVAKALSPVRALFPSDCCYHYMDDILLAAATPQELEKMEQKTR</sequence>
<evidence type="ECO:0000256" key="7">
    <source>
        <dbReference type="ARBA" id="ARBA00022801"/>
    </source>
</evidence>
<feature type="domain" description="Reverse transcriptase" evidence="9">
    <location>
        <begin position="1"/>
        <end position="101"/>
    </location>
</feature>
<reference evidence="10 11" key="1">
    <citation type="submission" date="2019-09" db="EMBL/GenBank/DDBJ databases">
        <title>Bird 10,000 Genomes (B10K) Project - Family phase.</title>
        <authorList>
            <person name="Zhang G."/>
        </authorList>
    </citation>
    <scope>NUCLEOTIDE SEQUENCE [LARGE SCALE GENOMIC DNA]</scope>
    <source>
        <strain evidence="10">B10K-DU-021-33</strain>
        <tissue evidence="10">Mixed tissue sample</tissue>
    </source>
</reference>
<evidence type="ECO:0000313" key="10">
    <source>
        <dbReference type="EMBL" id="NWT48805.1"/>
    </source>
</evidence>
<evidence type="ECO:0000313" key="11">
    <source>
        <dbReference type="Proteomes" id="UP000524558"/>
    </source>
</evidence>
<dbReference type="Gene3D" id="3.30.70.270">
    <property type="match status" value="2"/>
</dbReference>
<dbReference type="EC" id="3.1.26.4" evidence="2"/>
<evidence type="ECO:0000256" key="2">
    <source>
        <dbReference type="ARBA" id="ARBA00012180"/>
    </source>
</evidence>
<keyword evidence="11" id="KW-1185">Reference proteome</keyword>
<comment type="similarity">
    <text evidence="1">Belongs to the beta type-B retroviral polymerase family. HERV class-II K(HML-2) pol subfamily.</text>
</comment>
<evidence type="ECO:0000256" key="8">
    <source>
        <dbReference type="ARBA" id="ARBA00022918"/>
    </source>
</evidence>
<dbReference type="Pfam" id="PF00078">
    <property type="entry name" value="RVT_1"/>
    <property type="match status" value="1"/>
</dbReference>
<organism evidence="10 11">
    <name type="scientific">Chroicocephalus maculipennis</name>
    <name type="common">Brown-hooded gull</name>
    <name type="synonym">Larus maculipennis</name>
    <dbReference type="NCBI Taxonomy" id="287016"/>
    <lineage>
        <taxon>Eukaryota</taxon>
        <taxon>Metazoa</taxon>
        <taxon>Chordata</taxon>
        <taxon>Craniata</taxon>
        <taxon>Vertebrata</taxon>
        <taxon>Euteleostomi</taxon>
        <taxon>Archelosauria</taxon>
        <taxon>Archosauria</taxon>
        <taxon>Dinosauria</taxon>
        <taxon>Saurischia</taxon>
        <taxon>Theropoda</taxon>
        <taxon>Coelurosauria</taxon>
        <taxon>Aves</taxon>
        <taxon>Neognathae</taxon>
        <taxon>Neoaves</taxon>
        <taxon>Charadriiformes</taxon>
        <taxon>Laridae</taxon>
        <taxon>Chroicocephalus</taxon>
    </lineage>
</organism>
<accession>A0A7K5P153</accession>
<dbReference type="Proteomes" id="UP000524558">
    <property type="component" value="Unassembled WGS sequence"/>
</dbReference>
<keyword evidence="4" id="KW-0548">Nucleotidyltransferase</keyword>
<evidence type="ECO:0000256" key="5">
    <source>
        <dbReference type="ARBA" id="ARBA00022722"/>
    </source>
</evidence>
<proteinExistence type="inferred from homology"/>
<protein>
    <recommendedName>
        <fullName evidence="2">ribonuclease H</fullName>
        <ecNumber evidence="2">3.1.26.4</ecNumber>
    </recommendedName>
</protein>
<feature type="non-terminal residue" evidence="10">
    <location>
        <position position="101"/>
    </location>
</feature>
<dbReference type="InterPro" id="IPR043502">
    <property type="entry name" value="DNA/RNA_pol_sf"/>
</dbReference>
<gene>
    <name evidence="10" type="primary">Ervk8_1</name>
    <name evidence="10" type="ORF">CHRMAC_R15684</name>
</gene>
<dbReference type="GO" id="GO:0035613">
    <property type="term" value="F:RNA stem-loop binding"/>
    <property type="evidence" value="ECO:0007669"/>
    <property type="project" value="TreeGrafter"/>
</dbReference>
<comment type="caution">
    <text evidence="10">The sequence shown here is derived from an EMBL/GenBank/DDBJ whole genome shotgun (WGS) entry which is preliminary data.</text>
</comment>
<evidence type="ECO:0000256" key="3">
    <source>
        <dbReference type="ARBA" id="ARBA00022679"/>
    </source>
</evidence>
<keyword evidence="5" id="KW-0540">Nuclease</keyword>
<evidence type="ECO:0000256" key="6">
    <source>
        <dbReference type="ARBA" id="ARBA00022759"/>
    </source>
</evidence>